<keyword evidence="3" id="KW-0539">Nucleus</keyword>
<dbReference type="InterPro" id="IPR011990">
    <property type="entry name" value="TPR-like_helical_dom_sf"/>
</dbReference>
<dbReference type="GO" id="GO:1902369">
    <property type="term" value="P:negative regulation of RNA catabolic process"/>
    <property type="evidence" value="ECO:0007669"/>
    <property type="project" value="TreeGrafter"/>
</dbReference>
<organism evidence="5 6">
    <name type="scientific">Lachnellula willkommii</name>
    <dbReference type="NCBI Taxonomy" id="215461"/>
    <lineage>
        <taxon>Eukaryota</taxon>
        <taxon>Fungi</taxon>
        <taxon>Dikarya</taxon>
        <taxon>Ascomycota</taxon>
        <taxon>Pezizomycotina</taxon>
        <taxon>Leotiomycetes</taxon>
        <taxon>Helotiales</taxon>
        <taxon>Lachnaceae</taxon>
        <taxon>Lachnellula</taxon>
    </lineage>
</organism>
<accession>A0A559MK21</accession>
<comment type="similarity">
    <text evidence="2">Belongs to the NRDE2 family.</text>
</comment>
<feature type="region of interest" description="Disordered" evidence="4">
    <location>
        <begin position="1"/>
        <end position="75"/>
    </location>
</feature>
<keyword evidence="6" id="KW-1185">Reference proteome</keyword>
<protein>
    <recommendedName>
        <fullName evidence="7">Protein NRDE2-like protein</fullName>
    </recommendedName>
</protein>
<dbReference type="PANTHER" id="PTHR13471">
    <property type="entry name" value="TETRATRICOPEPTIDE-LIKE HELICAL"/>
    <property type="match status" value="1"/>
</dbReference>
<dbReference type="Proteomes" id="UP000315522">
    <property type="component" value="Unassembled WGS sequence"/>
</dbReference>
<comment type="subcellular location">
    <subcellularLocation>
        <location evidence="1">Nucleus</location>
    </subcellularLocation>
</comment>
<feature type="compositionally biased region" description="Basic residues" evidence="4">
    <location>
        <begin position="42"/>
        <end position="57"/>
    </location>
</feature>
<dbReference type="EMBL" id="QGML01000154">
    <property type="protein sequence ID" value="TVY93306.1"/>
    <property type="molecule type" value="Genomic_DNA"/>
</dbReference>
<dbReference type="GO" id="GO:0031048">
    <property type="term" value="P:regulatory ncRNA-mediated heterochromatin formation"/>
    <property type="evidence" value="ECO:0007669"/>
    <property type="project" value="TreeGrafter"/>
</dbReference>
<sequence length="477" mass="54400">MSKAIPKFGSFKPNPTAPPPPSVEKEKKNRSRDNDGKEEDHRKHRHRGLERREKHRHVTESRPEPSHAARDKSPISAETFFVDKKGDEKNLVYGSIHRYDVPAFYRIGAGGKGIVLYDWRASKFGHREKYVFSRVERERPQLLKIRPEIAVQNPEELSSDFVSLDLVRGKKRKRTGGDDSSGSDNDDTHYRSIHGKSKAKSQPTDEALQYATESESSGSEAGVKLDSDASQRQKNVELNRRVEQNPNDIDAWLALIEHQDVLLRGQDDRRRITNAETRSTAEIKIHMYEKALEKATTLKDRFGDWRSCYAGEYGPVSYKWTRNALKQVIEAHFQEDLAEYYLAFEWRNEPETIKKVSKNLLKQHPSSLRLYNAYAMIESARGNKDVANGVFSAALNMSKSMSESDKRGSIMLWTSWIWASLEEGDKSFALQHLLCMADGTINTSVEVSPTALIKTKQHLVSNRDYLLSAGDTRYATL</sequence>
<evidence type="ECO:0000256" key="2">
    <source>
        <dbReference type="ARBA" id="ARBA00009265"/>
    </source>
</evidence>
<gene>
    <name evidence="5" type="ORF">LAWI1_G001042</name>
</gene>
<evidence type="ECO:0000313" key="5">
    <source>
        <dbReference type="EMBL" id="TVY93306.1"/>
    </source>
</evidence>
<evidence type="ECO:0000313" key="6">
    <source>
        <dbReference type="Proteomes" id="UP000315522"/>
    </source>
</evidence>
<dbReference type="Pfam" id="PF08424">
    <property type="entry name" value="NRDE-2"/>
    <property type="match status" value="1"/>
</dbReference>
<dbReference type="GO" id="GO:0071013">
    <property type="term" value="C:catalytic step 2 spliceosome"/>
    <property type="evidence" value="ECO:0007669"/>
    <property type="project" value="TreeGrafter"/>
</dbReference>
<evidence type="ECO:0000256" key="4">
    <source>
        <dbReference type="SAM" id="MobiDB-lite"/>
    </source>
</evidence>
<dbReference type="Gene3D" id="1.25.40.10">
    <property type="entry name" value="Tetratricopeptide repeat domain"/>
    <property type="match status" value="1"/>
</dbReference>
<dbReference type="PANTHER" id="PTHR13471:SF0">
    <property type="entry name" value="NUCLEAR EXOSOME REGULATOR NRDE2"/>
    <property type="match status" value="1"/>
</dbReference>
<feature type="compositionally biased region" description="Basic and acidic residues" evidence="4">
    <location>
        <begin position="23"/>
        <end position="41"/>
    </location>
</feature>
<evidence type="ECO:0000256" key="3">
    <source>
        <dbReference type="ARBA" id="ARBA00023242"/>
    </source>
</evidence>
<dbReference type="InterPro" id="IPR013633">
    <property type="entry name" value="NRDE-2"/>
</dbReference>
<comment type="caution">
    <text evidence="5">The sequence shown here is derived from an EMBL/GenBank/DDBJ whole genome shotgun (WGS) entry which is preliminary data.</text>
</comment>
<feature type="compositionally biased region" description="Basic and acidic residues" evidence="4">
    <location>
        <begin position="58"/>
        <end position="73"/>
    </location>
</feature>
<evidence type="ECO:0000256" key="1">
    <source>
        <dbReference type="ARBA" id="ARBA00004123"/>
    </source>
</evidence>
<proteinExistence type="inferred from homology"/>
<feature type="region of interest" description="Disordered" evidence="4">
    <location>
        <begin position="171"/>
        <end position="231"/>
    </location>
</feature>
<evidence type="ECO:0008006" key="7">
    <source>
        <dbReference type="Google" id="ProtNLM"/>
    </source>
</evidence>
<reference evidence="5 6" key="1">
    <citation type="submission" date="2018-05" db="EMBL/GenBank/DDBJ databases">
        <title>Genome sequencing and assembly of the regulated plant pathogen Lachnellula willkommii and related sister species for the development of diagnostic species identification markers.</title>
        <authorList>
            <person name="Giroux E."/>
            <person name="Bilodeau G."/>
        </authorList>
    </citation>
    <scope>NUCLEOTIDE SEQUENCE [LARGE SCALE GENOMIC DNA]</scope>
    <source>
        <strain evidence="5 6">CBS 172.35</strain>
    </source>
</reference>
<dbReference type="AlphaFoldDB" id="A0A559MK21"/>
<name>A0A559MK21_9HELO</name>